<proteinExistence type="predicted"/>
<keyword evidence="1" id="KW-1133">Transmembrane helix</keyword>
<evidence type="ECO:0000313" key="2">
    <source>
        <dbReference type="EMBL" id="MDJ1175706.1"/>
    </source>
</evidence>
<gene>
    <name evidence="2" type="ORF">PMG25_16580</name>
</gene>
<organism evidence="2 3">
    <name type="scientific">Roseofilum capinflatum BLCC-M114</name>
    <dbReference type="NCBI Taxonomy" id="3022440"/>
    <lineage>
        <taxon>Bacteria</taxon>
        <taxon>Bacillati</taxon>
        <taxon>Cyanobacteriota</taxon>
        <taxon>Cyanophyceae</taxon>
        <taxon>Desertifilales</taxon>
        <taxon>Desertifilaceae</taxon>
        <taxon>Roseofilum</taxon>
        <taxon>Roseofilum capinflatum</taxon>
    </lineage>
</organism>
<dbReference type="EMBL" id="JAQOSO010000087">
    <property type="protein sequence ID" value="MDJ1175706.1"/>
    <property type="molecule type" value="Genomic_DNA"/>
</dbReference>
<dbReference type="Pfam" id="PF14218">
    <property type="entry name" value="COP23"/>
    <property type="match status" value="1"/>
</dbReference>
<protein>
    <submittedName>
        <fullName evidence="2">COP23 domain-containing protein</fullName>
    </submittedName>
</protein>
<name>A0ABT7B967_9CYAN</name>
<keyword evidence="1" id="KW-0472">Membrane</keyword>
<comment type="caution">
    <text evidence="2">The sequence shown here is derived from an EMBL/GenBank/DDBJ whole genome shotgun (WGS) entry which is preliminary data.</text>
</comment>
<evidence type="ECO:0000256" key="1">
    <source>
        <dbReference type="SAM" id="Phobius"/>
    </source>
</evidence>
<evidence type="ECO:0000313" key="3">
    <source>
        <dbReference type="Proteomes" id="UP001235849"/>
    </source>
</evidence>
<keyword evidence="3" id="KW-1185">Reference proteome</keyword>
<sequence>MSVAWTLLGQFFLNSSLYFLSIIAIISVGGCSLKQDVARFGANGTQDVPGYTTAEREAKFSTMESPFGEIQPLFVIYTSNTGKSYVWFMLRPLGIYSSEERSTIIVNNLETYRQEKMTEIAWGTLNGENIMCAYTEKTPQECQLILTLSPDVDADQVLYLLRCKLETPDAPACAEAIRS</sequence>
<keyword evidence="1" id="KW-0812">Transmembrane</keyword>
<dbReference type="InterPro" id="IPR025478">
    <property type="entry name" value="COP23"/>
</dbReference>
<accession>A0ABT7B967</accession>
<reference evidence="2 3" key="1">
    <citation type="submission" date="2023-01" db="EMBL/GenBank/DDBJ databases">
        <title>Novel diversity within Roseofilum (Cyanobacteria; Desertifilaceae) from marine benthic mats with descriptions of four novel species.</title>
        <authorList>
            <person name="Wang Y."/>
            <person name="Berthold D.E."/>
            <person name="Hu J."/>
            <person name="Lefler F.W."/>
            <person name="Laughinghouse H.D. IV."/>
        </authorList>
    </citation>
    <scope>NUCLEOTIDE SEQUENCE [LARGE SCALE GENOMIC DNA]</scope>
    <source>
        <strain evidence="2 3">BLCC-M114</strain>
    </source>
</reference>
<dbReference type="Proteomes" id="UP001235849">
    <property type="component" value="Unassembled WGS sequence"/>
</dbReference>
<feature type="transmembrane region" description="Helical" evidence="1">
    <location>
        <begin position="12"/>
        <end position="33"/>
    </location>
</feature>
<dbReference type="RefSeq" id="WP_283768005.1">
    <property type="nucleotide sequence ID" value="NZ_JAQOSO010000087.1"/>
</dbReference>